<name>A0ABP9D8F2_9BACT</name>
<dbReference type="EMBL" id="BAABJX010000020">
    <property type="protein sequence ID" value="GAA4828665.1"/>
    <property type="molecule type" value="Genomic_DNA"/>
</dbReference>
<feature type="compositionally biased region" description="Basic and acidic residues" evidence="1">
    <location>
        <begin position="1"/>
        <end position="10"/>
    </location>
</feature>
<gene>
    <name evidence="2" type="ORF">GCM10023331_12200</name>
</gene>
<evidence type="ECO:0000313" key="3">
    <source>
        <dbReference type="Proteomes" id="UP001500298"/>
    </source>
</evidence>
<evidence type="ECO:0000313" key="2">
    <source>
        <dbReference type="EMBL" id="GAA4828665.1"/>
    </source>
</evidence>
<comment type="caution">
    <text evidence="2">The sequence shown here is derived from an EMBL/GenBank/DDBJ whole genome shotgun (WGS) entry which is preliminary data.</text>
</comment>
<proteinExistence type="predicted"/>
<reference evidence="3" key="1">
    <citation type="journal article" date="2019" name="Int. J. Syst. Evol. Microbiol.">
        <title>The Global Catalogue of Microorganisms (GCM) 10K type strain sequencing project: providing services to taxonomists for standard genome sequencing and annotation.</title>
        <authorList>
            <consortium name="The Broad Institute Genomics Platform"/>
            <consortium name="The Broad Institute Genome Sequencing Center for Infectious Disease"/>
            <person name="Wu L."/>
            <person name="Ma J."/>
        </authorList>
    </citation>
    <scope>NUCLEOTIDE SEQUENCE [LARGE SCALE GENOMIC DNA]</scope>
    <source>
        <strain evidence="3">JCM 18326</strain>
    </source>
</reference>
<protein>
    <submittedName>
        <fullName evidence="2">Uncharacterized protein</fullName>
    </submittedName>
</protein>
<feature type="region of interest" description="Disordered" evidence="1">
    <location>
        <begin position="1"/>
        <end position="57"/>
    </location>
</feature>
<organism evidence="2 3">
    <name type="scientific">Algivirga pacifica</name>
    <dbReference type="NCBI Taxonomy" id="1162670"/>
    <lineage>
        <taxon>Bacteria</taxon>
        <taxon>Pseudomonadati</taxon>
        <taxon>Bacteroidota</taxon>
        <taxon>Cytophagia</taxon>
        <taxon>Cytophagales</taxon>
        <taxon>Flammeovirgaceae</taxon>
        <taxon>Algivirga</taxon>
    </lineage>
</organism>
<dbReference type="Proteomes" id="UP001500298">
    <property type="component" value="Unassembled WGS sequence"/>
</dbReference>
<keyword evidence="3" id="KW-1185">Reference proteome</keyword>
<sequence>MMSEKKKQSSDEAGNVDWDALAAEDNPVEEVEEIDPARLEEAKSALSEEDKSSPYSDDFLADWNLLLEDIEEEDQEDSEEE</sequence>
<accession>A0ABP9D8F2</accession>
<feature type="compositionally biased region" description="Basic and acidic residues" evidence="1">
    <location>
        <begin position="35"/>
        <end position="52"/>
    </location>
</feature>
<evidence type="ECO:0000256" key="1">
    <source>
        <dbReference type="SAM" id="MobiDB-lite"/>
    </source>
</evidence>